<dbReference type="GO" id="GO:1990281">
    <property type="term" value="C:efflux pump complex"/>
    <property type="evidence" value="ECO:0007669"/>
    <property type="project" value="TreeGrafter"/>
</dbReference>
<proteinExistence type="inferred from homology"/>
<evidence type="ECO:0000256" key="2">
    <source>
        <dbReference type="ARBA" id="ARBA00007613"/>
    </source>
</evidence>
<dbReference type="GO" id="GO:0009279">
    <property type="term" value="C:cell outer membrane"/>
    <property type="evidence" value="ECO:0007669"/>
    <property type="project" value="UniProtKB-SubCell"/>
</dbReference>
<feature type="signal peptide" evidence="8">
    <location>
        <begin position="1"/>
        <end position="23"/>
    </location>
</feature>
<comment type="caution">
    <text evidence="9">The sequence shown here is derived from an EMBL/GenBank/DDBJ whole genome shotgun (WGS) entry which is preliminary data.</text>
</comment>
<dbReference type="AlphaFoldDB" id="A0A6M1SPW1"/>
<evidence type="ECO:0000256" key="7">
    <source>
        <dbReference type="ARBA" id="ARBA00023237"/>
    </source>
</evidence>
<gene>
    <name evidence="9" type="ORF">G5575_17910</name>
</gene>
<dbReference type="Gene3D" id="1.20.1600.10">
    <property type="entry name" value="Outer membrane efflux proteins (OEP)"/>
    <property type="match status" value="1"/>
</dbReference>
<evidence type="ECO:0000256" key="4">
    <source>
        <dbReference type="ARBA" id="ARBA00022452"/>
    </source>
</evidence>
<reference evidence="9 10" key="1">
    <citation type="submission" date="2020-02" db="EMBL/GenBank/DDBJ databases">
        <authorList>
            <person name="Khan S.A."/>
            <person name="Jeon C.O."/>
            <person name="Chun B.H."/>
        </authorList>
    </citation>
    <scope>NUCLEOTIDE SEQUENCE [LARGE SCALE GENOMIC DNA]</scope>
    <source>
        <strain evidence="9 10">H239</strain>
    </source>
</reference>
<evidence type="ECO:0000256" key="1">
    <source>
        <dbReference type="ARBA" id="ARBA00004442"/>
    </source>
</evidence>
<organism evidence="9 10">
    <name type="scientific">Devosia aurantiaca</name>
    <dbReference type="NCBI Taxonomy" id="2714858"/>
    <lineage>
        <taxon>Bacteria</taxon>
        <taxon>Pseudomonadati</taxon>
        <taxon>Pseudomonadota</taxon>
        <taxon>Alphaproteobacteria</taxon>
        <taxon>Hyphomicrobiales</taxon>
        <taxon>Devosiaceae</taxon>
        <taxon>Devosia</taxon>
    </lineage>
</organism>
<protein>
    <submittedName>
        <fullName evidence="9">TolC family protein</fullName>
    </submittedName>
</protein>
<keyword evidence="10" id="KW-1185">Reference proteome</keyword>
<keyword evidence="4" id="KW-1134">Transmembrane beta strand</keyword>
<evidence type="ECO:0000256" key="5">
    <source>
        <dbReference type="ARBA" id="ARBA00022692"/>
    </source>
</evidence>
<dbReference type="EMBL" id="JAALFG010000005">
    <property type="protein sequence ID" value="NGP19258.1"/>
    <property type="molecule type" value="Genomic_DNA"/>
</dbReference>
<keyword evidence="7" id="KW-0998">Cell outer membrane</keyword>
<accession>A0A6M1SPW1</accession>
<dbReference type="PANTHER" id="PTHR30026:SF20">
    <property type="entry name" value="OUTER MEMBRANE PROTEIN TOLC"/>
    <property type="match status" value="1"/>
</dbReference>
<reference evidence="9 10" key="2">
    <citation type="submission" date="2020-03" db="EMBL/GenBank/DDBJ databases">
        <title>Devosia chinhatensis sp. nov., isolated from a hexachlorocyclohexane (HCH) dump site in India.</title>
        <authorList>
            <person name="Kumar M."/>
            <person name="Lal R."/>
        </authorList>
    </citation>
    <scope>NUCLEOTIDE SEQUENCE [LARGE SCALE GENOMIC DNA]</scope>
    <source>
        <strain evidence="9 10">H239</strain>
    </source>
</reference>
<dbReference type="InterPro" id="IPR051906">
    <property type="entry name" value="TolC-like"/>
</dbReference>
<dbReference type="GO" id="GO:0015562">
    <property type="term" value="F:efflux transmembrane transporter activity"/>
    <property type="evidence" value="ECO:0007669"/>
    <property type="project" value="InterPro"/>
</dbReference>
<keyword evidence="3" id="KW-0813">Transport</keyword>
<evidence type="ECO:0000313" key="9">
    <source>
        <dbReference type="EMBL" id="NGP19258.1"/>
    </source>
</evidence>
<dbReference type="GO" id="GO:0015288">
    <property type="term" value="F:porin activity"/>
    <property type="evidence" value="ECO:0007669"/>
    <property type="project" value="TreeGrafter"/>
</dbReference>
<evidence type="ECO:0000313" key="10">
    <source>
        <dbReference type="Proteomes" id="UP000474802"/>
    </source>
</evidence>
<evidence type="ECO:0000256" key="3">
    <source>
        <dbReference type="ARBA" id="ARBA00022448"/>
    </source>
</evidence>
<dbReference type="SUPFAM" id="SSF56954">
    <property type="entry name" value="Outer membrane efflux proteins (OEP)"/>
    <property type="match status" value="1"/>
</dbReference>
<keyword evidence="5" id="KW-0812">Transmembrane</keyword>
<feature type="chain" id="PRO_5027092355" evidence="8">
    <location>
        <begin position="24"/>
        <end position="342"/>
    </location>
</feature>
<evidence type="ECO:0000256" key="6">
    <source>
        <dbReference type="ARBA" id="ARBA00023136"/>
    </source>
</evidence>
<keyword evidence="6" id="KW-0472">Membrane</keyword>
<dbReference type="Pfam" id="PF02321">
    <property type="entry name" value="OEP"/>
    <property type="match status" value="2"/>
</dbReference>
<keyword evidence="8" id="KW-0732">Signal</keyword>
<name>A0A6M1SPW1_9HYPH</name>
<dbReference type="RefSeq" id="WP_164535509.1">
    <property type="nucleotide sequence ID" value="NZ_JAALFG010000005.1"/>
</dbReference>
<sequence length="342" mass="35503">MKFRDLLSASALALLLATGPAQAQSISQALAAAYDHAPDLQSALLDAKASAENIVQAKSRKLPTLGASVAGDQSYALSGGTWTGTSSLNAGLSYNQTIFDNFQTEAQIEQARAGAEVAEYQLRNTEQNVLLQVVQAYMAVLSGRELLSLRQANVDFFRAQLQSAQDRLDVGEGTRIDVAQAQARLAQGQAAYQAAVGSLQTSEATYYRFVGSQPQGLSTSHNYARLIPNSVQSAISEAEAGHPAILLAKAGIRAAQAGSDAAGAAFGPTATLTGSAGGNYSQTAVAGNTSSRGGLSASLGFRVTIPIYAGGALEAPAYARPTCSRSAPKWTPCLPMTRFAKP</sequence>
<comment type="subcellular location">
    <subcellularLocation>
        <location evidence="1">Cell outer membrane</location>
    </subcellularLocation>
</comment>
<evidence type="ECO:0000256" key="8">
    <source>
        <dbReference type="SAM" id="SignalP"/>
    </source>
</evidence>
<dbReference type="Proteomes" id="UP000474802">
    <property type="component" value="Unassembled WGS sequence"/>
</dbReference>
<comment type="similarity">
    <text evidence="2">Belongs to the outer membrane factor (OMF) (TC 1.B.17) family.</text>
</comment>
<dbReference type="InterPro" id="IPR003423">
    <property type="entry name" value="OMP_efflux"/>
</dbReference>
<dbReference type="PANTHER" id="PTHR30026">
    <property type="entry name" value="OUTER MEMBRANE PROTEIN TOLC"/>
    <property type="match status" value="1"/>
</dbReference>